<evidence type="ECO:0000313" key="1">
    <source>
        <dbReference type="EMBL" id="KAJ3725532.1"/>
    </source>
</evidence>
<organism evidence="1 2">
    <name type="scientific">Lentinula guzmanii</name>
    <dbReference type="NCBI Taxonomy" id="2804957"/>
    <lineage>
        <taxon>Eukaryota</taxon>
        <taxon>Fungi</taxon>
        <taxon>Dikarya</taxon>
        <taxon>Basidiomycota</taxon>
        <taxon>Agaricomycotina</taxon>
        <taxon>Agaricomycetes</taxon>
        <taxon>Agaricomycetidae</taxon>
        <taxon>Agaricales</taxon>
        <taxon>Marasmiineae</taxon>
        <taxon>Omphalotaceae</taxon>
        <taxon>Lentinula</taxon>
    </lineage>
</organism>
<comment type="caution">
    <text evidence="1">The sequence shown here is derived from an EMBL/GenBank/DDBJ whole genome shotgun (WGS) entry which is preliminary data.</text>
</comment>
<name>A0AA38JF12_9AGAR</name>
<dbReference type="AlphaFoldDB" id="A0AA38JF12"/>
<proteinExistence type="predicted"/>
<accession>A0AA38JF12</accession>
<gene>
    <name evidence="1" type="ORF">DFJ43DRAFT_1041507</name>
</gene>
<evidence type="ECO:0000313" key="2">
    <source>
        <dbReference type="Proteomes" id="UP001176059"/>
    </source>
</evidence>
<keyword evidence="2" id="KW-1185">Reference proteome</keyword>
<dbReference type="EMBL" id="JANVFO010000046">
    <property type="protein sequence ID" value="KAJ3725532.1"/>
    <property type="molecule type" value="Genomic_DNA"/>
</dbReference>
<protein>
    <submittedName>
        <fullName evidence="1">Uncharacterized protein</fullName>
    </submittedName>
</protein>
<sequence length="219" mass="25206">MSDTHAQGVMEMKVTSFTANGQDYPTTYTRSNADPKNTEMSHALNQGDVHLNAETNCYWVYDGEWLLQGTEYAFEHPRSKQDHTRCHTWNTQLLEWKIHHTNNSPVASHLKDFTTKLDLDLPSQIQVNGNMCRAGGTVKSVVMQIPFKDKMIWDEFCLSSKGIYEISNKGVIEHMWTIGNVIEHWAGKEYLVNATDPYLNILEIVPRLEQAWKYHSPPH</sequence>
<reference evidence="1" key="1">
    <citation type="submission" date="2022-08" db="EMBL/GenBank/DDBJ databases">
        <authorList>
            <consortium name="DOE Joint Genome Institute"/>
            <person name="Min B."/>
            <person name="Sierra-Patev S."/>
            <person name="Naranjo-Ortiz M."/>
            <person name="Looney B."/>
            <person name="Konkel Z."/>
            <person name="Slot J.C."/>
            <person name="Sakamoto Y."/>
            <person name="Steenwyk J.L."/>
            <person name="Rokas A."/>
            <person name="Carro J."/>
            <person name="Camarero S."/>
            <person name="Ferreira P."/>
            <person name="Molpeceres G."/>
            <person name="Ruiz-duenas F.J."/>
            <person name="Serrano A."/>
            <person name="Henrissat B."/>
            <person name="Drula E."/>
            <person name="Hughes K.W."/>
            <person name="Mata J.L."/>
            <person name="Ishikawa N.K."/>
            <person name="Vargas-Isla R."/>
            <person name="Ushijima S."/>
            <person name="Smith C.A."/>
            <person name="Ahrendt S."/>
            <person name="Andreopoulos W."/>
            <person name="He G."/>
            <person name="LaButti K."/>
            <person name="Lipzen A."/>
            <person name="Ng V."/>
            <person name="Riley R."/>
            <person name="Sandor L."/>
            <person name="Barry K."/>
            <person name="Martinez A.T."/>
            <person name="Xiao Y."/>
            <person name="Gibbons J.G."/>
            <person name="Terashima K."/>
            <person name="Hibbett D.S."/>
            <person name="Grigoriev I.V."/>
        </authorList>
    </citation>
    <scope>NUCLEOTIDE SEQUENCE</scope>
    <source>
        <strain evidence="1">ET3784</strain>
    </source>
</reference>
<dbReference type="Proteomes" id="UP001176059">
    <property type="component" value="Unassembled WGS sequence"/>
</dbReference>
<reference evidence="1" key="2">
    <citation type="journal article" date="2023" name="Proc. Natl. Acad. Sci. U.S.A.">
        <title>A global phylogenomic analysis of the shiitake genus Lentinula.</title>
        <authorList>
            <person name="Sierra-Patev S."/>
            <person name="Min B."/>
            <person name="Naranjo-Ortiz M."/>
            <person name="Looney B."/>
            <person name="Konkel Z."/>
            <person name="Slot J.C."/>
            <person name="Sakamoto Y."/>
            <person name="Steenwyk J.L."/>
            <person name="Rokas A."/>
            <person name="Carro J."/>
            <person name="Camarero S."/>
            <person name="Ferreira P."/>
            <person name="Molpeceres G."/>
            <person name="Ruiz-Duenas F.J."/>
            <person name="Serrano A."/>
            <person name="Henrissat B."/>
            <person name="Drula E."/>
            <person name="Hughes K.W."/>
            <person name="Mata J.L."/>
            <person name="Ishikawa N.K."/>
            <person name="Vargas-Isla R."/>
            <person name="Ushijima S."/>
            <person name="Smith C.A."/>
            <person name="Donoghue J."/>
            <person name="Ahrendt S."/>
            <person name="Andreopoulos W."/>
            <person name="He G."/>
            <person name="LaButti K."/>
            <person name="Lipzen A."/>
            <person name="Ng V."/>
            <person name="Riley R."/>
            <person name="Sandor L."/>
            <person name="Barry K."/>
            <person name="Martinez A.T."/>
            <person name="Xiao Y."/>
            <person name="Gibbons J.G."/>
            <person name="Terashima K."/>
            <person name="Grigoriev I.V."/>
            <person name="Hibbett D."/>
        </authorList>
    </citation>
    <scope>NUCLEOTIDE SEQUENCE</scope>
    <source>
        <strain evidence="1">ET3784</strain>
    </source>
</reference>